<dbReference type="EMBL" id="JAEINH010000001">
    <property type="protein sequence ID" value="MBI9113520.1"/>
    <property type="molecule type" value="Genomic_DNA"/>
</dbReference>
<dbReference type="CDD" id="cd08983">
    <property type="entry name" value="GH43_Bt3655-like"/>
    <property type="match status" value="1"/>
</dbReference>
<evidence type="ECO:0000313" key="1">
    <source>
        <dbReference type="EMBL" id="MBI9113520.1"/>
    </source>
</evidence>
<proteinExistence type="predicted"/>
<dbReference type="Proteomes" id="UP000602087">
    <property type="component" value="Unassembled WGS sequence"/>
</dbReference>
<gene>
    <name evidence="1" type="ORF">JAV76_00650</name>
</gene>
<dbReference type="Gene3D" id="2.115.10.20">
    <property type="entry name" value="Glycosyl hydrolase domain, family 43"/>
    <property type="match status" value="1"/>
</dbReference>
<sequence>MPPCNDAQRSDAGYLMVFHSDETHAIHAILSEGPDPTRWRSVDGGDPVVTSSLGEKGTRDPHLVRSPVDGKYFLLGTDLDIRWTDRPGVPEDGFWDWVGRHGSRSINVWESVDLVTWSEQRQVEVAPATAGMAWAPKTVWDDDADAFLVVWSSRVFAADDTDHAGDGPHRLLAAHTRDFVTFTPAQDWGNPGASVIDAFIVQDDEGFVRFVKDEAAGTVLSEQAASLHAERWEPVSAGVASGTETGIIEGPLVFRSFTDGEWYLWVDEYTGADRGYVPFHSPDLRAERWAPVEGYSFPCKVKHGTVVPLDADQYARLEARVR</sequence>
<keyword evidence="2" id="KW-1185">Reference proteome</keyword>
<protein>
    <submittedName>
        <fullName evidence="1">Glycoside hydrolase family 43 protein</fullName>
    </submittedName>
</protein>
<organism evidence="1 2">
    <name type="scientific">Sanguibacter suaedae</name>
    <dbReference type="NCBI Taxonomy" id="2795737"/>
    <lineage>
        <taxon>Bacteria</taxon>
        <taxon>Bacillati</taxon>
        <taxon>Actinomycetota</taxon>
        <taxon>Actinomycetes</taxon>
        <taxon>Micrococcales</taxon>
        <taxon>Sanguibacteraceae</taxon>
        <taxon>Sanguibacter</taxon>
    </lineage>
</organism>
<dbReference type="InterPro" id="IPR023296">
    <property type="entry name" value="Glyco_hydro_beta-prop_sf"/>
</dbReference>
<evidence type="ECO:0000313" key="2">
    <source>
        <dbReference type="Proteomes" id="UP000602087"/>
    </source>
</evidence>
<dbReference type="SUPFAM" id="SSF75005">
    <property type="entry name" value="Arabinanase/levansucrase/invertase"/>
    <property type="match status" value="1"/>
</dbReference>
<dbReference type="RefSeq" id="WP_198732091.1">
    <property type="nucleotide sequence ID" value="NZ_JAEINH010000001.1"/>
</dbReference>
<dbReference type="PANTHER" id="PTHR43301:SF3">
    <property type="entry name" value="ARABINAN ENDO-1,5-ALPHA-L-ARABINOSIDASE A-RELATED"/>
    <property type="match status" value="1"/>
</dbReference>
<keyword evidence="1" id="KW-0378">Hydrolase</keyword>
<dbReference type="InterPro" id="IPR050727">
    <property type="entry name" value="GH43_arabinanases"/>
</dbReference>
<dbReference type="GO" id="GO:0016787">
    <property type="term" value="F:hydrolase activity"/>
    <property type="evidence" value="ECO:0007669"/>
    <property type="project" value="UniProtKB-KW"/>
</dbReference>
<dbReference type="AlphaFoldDB" id="A0A934I963"/>
<dbReference type="PANTHER" id="PTHR43301">
    <property type="entry name" value="ARABINAN ENDO-1,5-ALPHA-L-ARABINOSIDASE"/>
    <property type="match status" value="1"/>
</dbReference>
<reference evidence="1" key="1">
    <citation type="submission" date="2020-12" db="EMBL/GenBank/DDBJ databases">
        <title>Sanguibacter suaedae sp. nov., isolated from Suaeda aralocaspica.</title>
        <authorList>
            <person name="Ma Q."/>
        </authorList>
    </citation>
    <scope>NUCLEOTIDE SEQUENCE</scope>
    <source>
        <strain evidence="1">YZGR15</strain>
    </source>
</reference>
<comment type="caution">
    <text evidence="1">The sequence shown here is derived from an EMBL/GenBank/DDBJ whole genome shotgun (WGS) entry which is preliminary data.</text>
</comment>
<name>A0A934I963_9MICO</name>
<accession>A0A934I963</accession>